<evidence type="ECO:0000256" key="5">
    <source>
        <dbReference type="ARBA" id="ARBA00022927"/>
    </source>
</evidence>
<comment type="subcellular location">
    <subcellularLocation>
        <location evidence="1 9">Cell membrane</location>
        <topology evidence="1 9">Multi-pass membrane protein</topology>
    </subcellularLocation>
</comment>
<dbReference type="InterPro" id="IPR022813">
    <property type="entry name" value="SecD/SecF_arch_bac"/>
</dbReference>
<proteinExistence type="inferred from homology"/>
<dbReference type="InterPro" id="IPR054384">
    <property type="entry name" value="SecDF_P1_head"/>
</dbReference>
<comment type="subunit">
    <text evidence="9">Forms a complex with SecF. Part of the essential Sec protein translocation apparatus which comprises SecA, SecYEG and auxiliary proteins SecDF-YajC and YidC.</text>
</comment>
<keyword evidence="14" id="KW-1185">Reference proteome</keyword>
<name>A0ABX1T1Q4_PELUQ</name>
<sequence>MLYFSKLRIVLVFLVSLFFIFIASSNLQNSEDSFISKKINLGLDLQGGSYLLLEIDNGPVKTQKLQNTTTLIRNFFKNKKIKFNDLRIVDNKIIFIVAKNNQELVKEFFLDKESEINPYYNQYKSHQFDLSIEDDKFTLVLSKYGLIEIKTSSQDQAIEIVRRRVDEVGTNEPNILKRGNNRILVELPGLDDPMRIKSLLGKTANLTFRFVTQNNNDTFGTEMLSFEDGATEVMVSKRIILNGENLLDAQPQMNNQTNETVVSFTLDRVGAKRFGKATSAGIGKQLAIVLDGKIVSAPVIRDTIASGNGQISGNFTFQSATDLALLLRSGALPAPLSIIEERTVGPDLGKDSIKAGVIALMIGFLLVIFFMLIKYKIFGLIANVTLLVNLFFLIGILTLFEATLTLPGIAGIILTVGMAVDANVLIFERIKEECKKEKNNIIAFDSGYVKSKTAIIDANITTLIAAIILFFMGSGPIKGFSVTLGVGIFTTLFSVYFIARMFTGLYVVKNKEKDKLI</sequence>
<dbReference type="Pfam" id="PF21760">
    <property type="entry name" value="SecD_1st"/>
    <property type="match status" value="1"/>
</dbReference>
<evidence type="ECO:0000259" key="10">
    <source>
        <dbReference type="Pfam" id="PF02355"/>
    </source>
</evidence>
<keyword evidence="3 9" id="KW-1003">Cell membrane</keyword>
<keyword evidence="4 9" id="KW-0812">Transmembrane</keyword>
<feature type="transmembrane region" description="Helical" evidence="9">
    <location>
        <begin position="454"/>
        <end position="472"/>
    </location>
</feature>
<dbReference type="Pfam" id="PF02355">
    <property type="entry name" value="SecD_SecF_C"/>
    <property type="match status" value="1"/>
</dbReference>
<feature type="transmembrane region" description="Helical" evidence="9">
    <location>
        <begin position="406"/>
        <end position="427"/>
    </location>
</feature>
<feature type="transmembrane region" description="Helical" evidence="9">
    <location>
        <begin position="484"/>
        <end position="508"/>
    </location>
</feature>
<dbReference type="Pfam" id="PF07549">
    <property type="entry name" value="Sec_GG"/>
    <property type="match status" value="1"/>
</dbReference>
<dbReference type="NCBIfam" id="TIGR00916">
    <property type="entry name" value="2A0604s01"/>
    <property type="match status" value="1"/>
</dbReference>
<keyword evidence="8 9" id="KW-0472">Membrane</keyword>
<evidence type="ECO:0000256" key="7">
    <source>
        <dbReference type="ARBA" id="ARBA00023010"/>
    </source>
</evidence>
<dbReference type="InterPro" id="IPR048631">
    <property type="entry name" value="SecD_1st"/>
</dbReference>
<comment type="caution">
    <text evidence="9">Lacks conserved residue(s) required for the propagation of feature annotation.</text>
</comment>
<reference evidence="13 14" key="1">
    <citation type="submission" date="2019-07" db="EMBL/GenBank/DDBJ databases">
        <title>SAR11 Genome Evolution.</title>
        <authorList>
            <person name="Giovannoni S."/>
        </authorList>
    </citation>
    <scope>NUCLEOTIDE SEQUENCE [LARGE SCALE GENOMIC DNA]</scope>
    <source>
        <strain evidence="13 14">HTCC9565</strain>
    </source>
</reference>
<evidence type="ECO:0000256" key="6">
    <source>
        <dbReference type="ARBA" id="ARBA00022989"/>
    </source>
</evidence>
<keyword evidence="5 9" id="KW-0653">Protein transport</keyword>
<dbReference type="NCBIfam" id="TIGR01129">
    <property type="entry name" value="secD"/>
    <property type="match status" value="1"/>
</dbReference>
<evidence type="ECO:0000256" key="8">
    <source>
        <dbReference type="ARBA" id="ARBA00023136"/>
    </source>
</evidence>
<keyword evidence="2 9" id="KW-0813">Transport</keyword>
<evidence type="ECO:0000313" key="14">
    <source>
        <dbReference type="Proteomes" id="UP001166004"/>
    </source>
</evidence>
<dbReference type="InterPro" id="IPR005791">
    <property type="entry name" value="SecD"/>
</dbReference>
<dbReference type="Pfam" id="PF22599">
    <property type="entry name" value="SecDF_P1_head"/>
    <property type="match status" value="1"/>
</dbReference>
<evidence type="ECO:0000259" key="12">
    <source>
        <dbReference type="Pfam" id="PF22599"/>
    </source>
</evidence>
<dbReference type="Gene3D" id="3.30.1360.200">
    <property type="match status" value="1"/>
</dbReference>
<dbReference type="Gene3D" id="1.20.1640.10">
    <property type="entry name" value="Multidrug efflux transporter AcrB transmembrane domain"/>
    <property type="match status" value="1"/>
</dbReference>
<dbReference type="PANTHER" id="PTHR30081">
    <property type="entry name" value="PROTEIN-EXPORT MEMBRANE PROTEIN SEC"/>
    <property type="match status" value="1"/>
</dbReference>
<feature type="domain" description="Protein translocase subunit SecDF P1" evidence="11">
    <location>
        <begin position="155"/>
        <end position="212"/>
    </location>
</feature>
<evidence type="ECO:0000256" key="9">
    <source>
        <dbReference type="HAMAP-Rule" id="MF_01463"/>
    </source>
</evidence>
<keyword evidence="7 9" id="KW-0811">Translocation</keyword>
<dbReference type="SUPFAM" id="SSF82866">
    <property type="entry name" value="Multidrug efflux transporter AcrB transmembrane domain"/>
    <property type="match status" value="1"/>
</dbReference>
<dbReference type="Proteomes" id="UP001166004">
    <property type="component" value="Unassembled WGS sequence"/>
</dbReference>
<feature type="domain" description="Protein export membrane protein SecD/SecF C-terminal" evidence="10">
    <location>
        <begin position="337"/>
        <end position="502"/>
    </location>
</feature>
<feature type="transmembrane region" description="Helical" evidence="9">
    <location>
        <begin position="380"/>
        <end position="400"/>
    </location>
</feature>
<protein>
    <recommendedName>
        <fullName evidence="9">Protein translocase subunit SecD</fullName>
    </recommendedName>
</protein>
<accession>A0ABX1T1Q4</accession>
<evidence type="ECO:0000256" key="1">
    <source>
        <dbReference type="ARBA" id="ARBA00004651"/>
    </source>
</evidence>
<dbReference type="RefSeq" id="WP_169036531.1">
    <property type="nucleotide sequence ID" value="NZ_LANA01000002.1"/>
</dbReference>
<dbReference type="EMBL" id="LANA01000002">
    <property type="protein sequence ID" value="NMN68033.1"/>
    <property type="molecule type" value="Genomic_DNA"/>
</dbReference>
<dbReference type="Gene3D" id="3.30.70.3400">
    <property type="match status" value="2"/>
</dbReference>
<dbReference type="InterPro" id="IPR055344">
    <property type="entry name" value="SecD_SecF_C_bact"/>
</dbReference>
<evidence type="ECO:0000313" key="13">
    <source>
        <dbReference type="EMBL" id="NMN68033.1"/>
    </source>
</evidence>
<feature type="domain" description="SecDF P1 head subdomain" evidence="12">
    <location>
        <begin position="222"/>
        <end position="334"/>
    </location>
</feature>
<comment type="function">
    <text evidence="9">Part of the Sec protein translocase complex. Interacts with the SecYEG preprotein conducting channel. SecDF uses the proton motive force (PMF) to complete protein translocation after the ATP-dependent function of SecA.</text>
</comment>
<dbReference type="InterPro" id="IPR048634">
    <property type="entry name" value="SecD_SecF_C"/>
</dbReference>
<dbReference type="PANTHER" id="PTHR30081:SF1">
    <property type="entry name" value="PROTEIN TRANSLOCASE SUBUNIT SECD"/>
    <property type="match status" value="1"/>
</dbReference>
<dbReference type="InterPro" id="IPR022646">
    <property type="entry name" value="SecD/SecF_CS"/>
</dbReference>
<comment type="caution">
    <text evidence="13">The sequence shown here is derived from an EMBL/GenBank/DDBJ whole genome shotgun (WGS) entry which is preliminary data.</text>
</comment>
<evidence type="ECO:0000256" key="3">
    <source>
        <dbReference type="ARBA" id="ARBA00022475"/>
    </source>
</evidence>
<evidence type="ECO:0000259" key="11">
    <source>
        <dbReference type="Pfam" id="PF21760"/>
    </source>
</evidence>
<organism evidence="13 14">
    <name type="scientific">Pelagibacter ubique</name>
    <dbReference type="NCBI Taxonomy" id="198252"/>
    <lineage>
        <taxon>Bacteria</taxon>
        <taxon>Pseudomonadati</taxon>
        <taxon>Pseudomonadota</taxon>
        <taxon>Alphaproteobacteria</taxon>
        <taxon>Candidatus Pelagibacterales</taxon>
        <taxon>Candidatus Pelagibacteraceae</taxon>
        <taxon>Candidatus Pelagibacter</taxon>
    </lineage>
</organism>
<evidence type="ECO:0000256" key="4">
    <source>
        <dbReference type="ARBA" id="ARBA00022692"/>
    </source>
</evidence>
<gene>
    <name evidence="9" type="primary">secD</name>
    <name evidence="13" type="ORF">VP91_00011920</name>
</gene>
<comment type="similarity">
    <text evidence="9">Belongs to the SecD/SecF family. SecD subfamily.</text>
</comment>
<feature type="transmembrane region" description="Helical" evidence="9">
    <location>
        <begin position="355"/>
        <end position="373"/>
    </location>
</feature>
<dbReference type="HAMAP" id="MF_01463_B">
    <property type="entry name" value="SecD_B"/>
    <property type="match status" value="1"/>
</dbReference>
<evidence type="ECO:0000256" key="2">
    <source>
        <dbReference type="ARBA" id="ARBA00022448"/>
    </source>
</evidence>
<keyword evidence="6 9" id="KW-1133">Transmembrane helix</keyword>